<evidence type="ECO:0000256" key="1">
    <source>
        <dbReference type="ARBA" id="ARBA00009080"/>
    </source>
</evidence>
<dbReference type="PROSITE" id="PS00895">
    <property type="entry name" value="3_HYDROXYISOBUT_DH"/>
    <property type="match status" value="1"/>
</dbReference>
<dbReference type="Proteomes" id="UP000315628">
    <property type="component" value="Unassembled WGS sequence"/>
</dbReference>
<dbReference type="GO" id="GO:0008442">
    <property type="term" value="F:3-hydroxyisobutyrate dehydrogenase activity"/>
    <property type="evidence" value="ECO:0007669"/>
    <property type="project" value="UniProtKB-EC"/>
</dbReference>
<comment type="caution">
    <text evidence="9">The sequence shown here is derived from an EMBL/GenBank/DDBJ whole genome shotgun (WGS) entry which is preliminary data.</text>
</comment>
<protein>
    <recommendedName>
        <fullName evidence="6">3-hydroxyisobutyrate dehydrogenase</fullName>
        <shortName evidence="6">HIBADH</shortName>
        <ecNumber evidence="6">1.1.1.31</ecNumber>
    </recommendedName>
</protein>
<dbReference type="SUPFAM" id="SSF48179">
    <property type="entry name" value="6-phosphogluconate dehydrogenase C-terminal domain-like"/>
    <property type="match status" value="1"/>
</dbReference>
<dbReference type="Gene3D" id="3.40.50.720">
    <property type="entry name" value="NAD(P)-binding Rossmann-like Domain"/>
    <property type="match status" value="1"/>
</dbReference>
<dbReference type="PANTHER" id="PTHR22981">
    <property type="entry name" value="3-HYDROXYISOBUTYRATE DEHYDROGENASE-RELATED"/>
    <property type="match status" value="1"/>
</dbReference>
<feature type="domain" description="3-hydroxyisobutyrate dehydrogenase-like NAD-binding" evidence="8">
    <location>
        <begin position="161"/>
        <end position="286"/>
    </location>
</feature>
<keyword evidence="2 6" id="KW-0101">Branched-chain amino acid catabolism</keyword>
<dbReference type="EMBL" id="VIUW01000002">
    <property type="protein sequence ID" value="TWD15842.1"/>
    <property type="molecule type" value="Genomic_DNA"/>
</dbReference>
<dbReference type="GO" id="GO:0050661">
    <property type="term" value="F:NADP binding"/>
    <property type="evidence" value="ECO:0007669"/>
    <property type="project" value="InterPro"/>
</dbReference>
<feature type="domain" description="6-phosphogluconate dehydrogenase NADP-binding" evidence="7">
    <location>
        <begin position="2"/>
        <end position="158"/>
    </location>
</feature>
<dbReference type="NCBIfam" id="TIGR01692">
    <property type="entry name" value="HIBADH"/>
    <property type="match status" value="1"/>
</dbReference>
<evidence type="ECO:0000313" key="10">
    <source>
        <dbReference type="Proteomes" id="UP000315628"/>
    </source>
</evidence>
<keyword evidence="4 6" id="KW-0520">NAD</keyword>
<evidence type="ECO:0000259" key="8">
    <source>
        <dbReference type="Pfam" id="PF14833"/>
    </source>
</evidence>
<organism evidence="9 10">
    <name type="scientific">Marihabitans asiaticum</name>
    <dbReference type="NCBI Taxonomy" id="415218"/>
    <lineage>
        <taxon>Bacteria</taxon>
        <taxon>Bacillati</taxon>
        <taxon>Actinomycetota</taxon>
        <taxon>Actinomycetes</taxon>
        <taxon>Micrococcales</taxon>
        <taxon>Intrasporangiaceae</taxon>
        <taxon>Marihabitans</taxon>
    </lineage>
</organism>
<keyword evidence="3 6" id="KW-0560">Oxidoreductase</keyword>
<dbReference type="EC" id="1.1.1.31" evidence="6"/>
<dbReference type="InterPro" id="IPR013328">
    <property type="entry name" value="6PGD_dom2"/>
</dbReference>
<dbReference type="Pfam" id="PF14833">
    <property type="entry name" value="NAD_binding_11"/>
    <property type="match status" value="1"/>
</dbReference>
<dbReference type="InterPro" id="IPR015815">
    <property type="entry name" value="HIBADH-related"/>
</dbReference>
<dbReference type="Gene3D" id="1.10.1040.10">
    <property type="entry name" value="N-(1-d-carboxylethyl)-l-norvaline Dehydrogenase, domain 2"/>
    <property type="match status" value="1"/>
</dbReference>
<comment type="catalytic activity">
    <reaction evidence="6">
        <text>3-hydroxy-2-methylpropanoate + NAD(+) = 2-methyl-3-oxopropanoate + NADH + H(+)</text>
        <dbReference type="Rhea" id="RHEA:17681"/>
        <dbReference type="ChEBI" id="CHEBI:11805"/>
        <dbReference type="ChEBI" id="CHEBI:15378"/>
        <dbReference type="ChEBI" id="CHEBI:57540"/>
        <dbReference type="ChEBI" id="CHEBI:57700"/>
        <dbReference type="ChEBI" id="CHEBI:57945"/>
        <dbReference type="EC" id="1.1.1.31"/>
    </reaction>
</comment>
<dbReference type="GO" id="GO:0006574">
    <property type="term" value="P:L-valine catabolic process"/>
    <property type="evidence" value="ECO:0007669"/>
    <property type="project" value="UniProtKB-UniPathway"/>
</dbReference>
<keyword evidence="10" id="KW-1185">Reference proteome</keyword>
<comment type="similarity">
    <text evidence="1 6">Belongs to the HIBADH-related family.</text>
</comment>
<dbReference type="InterPro" id="IPR036291">
    <property type="entry name" value="NAD(P)-bd_dom_sf"/>
</dbReference>
<evidence type="ECO:0000256" key="2">
    <source>
        <dbReference type="ARBA" id="ARBA00022456"/>
    </source>
</evidence>
<evidence type="ECO:0000256" key="3">
    <source>
        <dbReference type="ARBA" id="ARBA00023002"/>
    </source>
</evidence>
<dbReference type="InterPro" id="IPR029154">
    <property type="entry name" value="HIBADH-like_NADP-bd"/>
</dbReference>
<reference evidence="9 10" key="1">
    <citation type="submission" date="2019-06" db="EMBL/GenBank/DDBJ databases">
        <title>Sequencing the genomes of 1000 actinobacteria strains.</title>
        <authorList>
            <person name="Klenk H.-P."/>
        </authorList>
    </citation>
    <scope>NUCLEOTIDE SEQUENCE [LARGE SCALE GENOMIC DNA]</scope>
    <source>
        <strain evidence="9 10">DSM 18935</strain>
    </source>
</reference>
<evidence type="ECO:0000256" key="4">
    <source>
        <dbReference type="ARBA" id="ARBA00023027"/>
    </source>
</evidence>
<name>A0A560WDY8_9MICO</name>
<dbReference type="FunFam" id="1.10.1040.10:FF:000006">
    <property type="entry name" value="3-hydroxyisobutyrate dehydrogenase"/>
    <property type="match status" value="1"/>
</dbReference>
<dbReference type="InterPro" id="IPR006115">
    <property type="entry name" value="6PGDH_NADP-bd"/>
</dbReference>
<dbReference type="PANTHER" id="PTHR22981:SF7">
    <property type="entry name" value="3-HYDROXYISOBUTYRATE DEHYDROGENASE, MITOCHONDRIAL"/>
    <property type="match status" value="1"/>
</dbReference>
<dbReference type="PIRSF" id="PIRSF000103">
    <property type="entry name" value="HIBADH"/>
    <property type="match status" value="1"/>
</dbReference>
<evidence type="ECO:0000256" key="6">
    <source>
        <dbReference type="RuleBase" id="RU910714"/>
    </source>
</evidence>
<dbReference type="RefSeq" id="WP_425462982.1">
    <property type="nucleotide sequence ID" value="NZ_BAAAYT010000001.1"/>
</dbReference>
<dbReference type="Pfam" id="PF03446">
    <property type="entry name" value="NAD_binding_2"/>
    <property type="match status" value="1"/>
</dbReference>
<sequence length="292" mass="29734">MRIAFIGLGHMGGHMAANLAAGGHEVTGFDPVAELREAAAAKGVSVAESAVAAVEGAEVVVTSLPNGHVLLSVYDEVLPAATAGTLFIDTSTTGAELAWQAAEKVDAAGHRFIDAPVSGGVVGAEAGTLTFMVGGSDEDVAAAQPVLEPMAGKVVHCGKSGNGQAAKLCNNLLLAITQVGVAEAFVLGEQLGLTHQAFYDVASTSAAQCWALKTNCPVPGPVPASPANRDYEGGFATSLMHKDLTLAMAEVDRAGMDAQVGKLVADLYARLSETEHAGHDFSSIITTLRDDA</sequence>
<dbReference type="InterPro" id="IPR002204">
    <property type="entry name" value="3-OH-isobutyrate_DH-rel_CS"/>
</dbReference>
<evidence type="ECO:0000256" key="5">
    <source>
        <dbReference type="PIRSR" id="PIRSR000103-1"/>
    </source>
</evidence>
<dbReference type="SUPFAM" id="SSF51735">
    <property type="entry name" value="NAD(P)-binding Rossmann-fold domains"/>
    <property type="match status" value="1"/>
</dbReference>
<gene>
    <name evidence="9" type="ORF">FB557_1375</name>
</gene>
<dbReference type="InterPro" id="IPR011548">
    <property type="entry name" value="HIBADH"/>
</dbReference>
<accession>A0A560WDY8</accession>
<dbReference type="AlphaFoldDB" id="A0A560WDY8"/>
<feature type="active site" evidence="5">
    <location>
        <position position="167"/>
    </location>
</feature>
<comment type="pathway">
    <text evidence="6">Amino-acid degradation; L-valine degradation.</text>
</comment>
<dbReference type="InterPro" id="IPR008927">
    <property type="entry name" value="6-PGluconate_DH-like_C_sf"/>
</dbReference>
<evidence type="ECO:0000259" key="7">
    <source>
        <dbReference type="Pfam" id="PF03446"/>
    </source>
</evidence>
<evidence type="ECO:0000313" key="9">
    <source>
        <dbReference type="EMBL" id="TWD15842.1"/>
    </source>
</evidence>
<proteinExistence type="inferred from homology"/>
<dbReference type="GO" id="GO:0051287">
    <property type="term" value="F:NAD binding"/>
    <property type="evidence" value="ECO:0007669"/>
    <property type="project" value="InterPro"/>
</dbReference>
<dbReference type="UniPathway" id="UPA00362"/>